<gene>
    <name evidence="2" type="ORF">XA68_10530</name>
</gene>
<dbReference type="InterPro" id="IPR013241">
    <property type="entry name" value="RNase_P_Pop3"/>
</dbReference>
<evidence type="ECO:0000313" key="3">
    <source>
        <dbReference type="Proteomes" id="UP000037136"/>
    </source>
</evidence>
<evidence type="ECO:0000313" key="2">
    <source>
        <dbReference type="EMBL" id="PFH60692.1"/>
    </source>
</evidence>
<dbReference type="GO" id="GO:0004526">
    <property type="term" value="F:ribonuclease P activity"/>
    <property type="evidence" value="ECO:0007669"/>
    <property type="project" value="TreeGrafter"/>
</dbReference>
<keyword evidence="3" id="KW-1185">Reference proteome</keyword>
<dbReference type="GO" id="GO:0000171">
    <property type="term" value="F:ribonuclease MRP activity"/>
    <property type="evidence" value="ECO:0007669"/>
    <property type="project" value="TreeGrafter"/>
</dbReference>
<reference evidence="2 3" key="1">
    <citation type="journal article" date="2015" name="BMC Genomics">
        <title>Gene expression during zombie ant biting behavior reflects the complexity underlying fungal parasitic behavioral manipulation.</title>
        <authorList>
            <person name="de Bekker C."/>
            <person name="Ohm R.A."/>
            <person name="Loreto R.G."/>
            <person name="Sebastian A."/>
            <person name="Albert I."/>
            <person name="Merrow M."/>
            <person name="Brachmann A."/>
            <person name="Hughes D.P."/>
        </authorList>
    </citation>
    <scope>NUCLEOTIDE SEQUENCE [LARGE SCALE GENOMIC DNA]</scope>
    <source>
        <strain evidence="2 3">SC16a</strain>
    </source>
</reference>
<dbReference type="GO" id="GO:0006364">
    <property type="term" value="P:rRNA processing"/>
    <property type="evidence" value="ECO:0007669"/>
    <property type="project" value="InterPro"/>
</dbReference>
<dbReference type="PANTHER" id="PTHR28272">
    <property type="entry name" value="RIBONUCLEASES P/MRP PROTEIN SUBUNIT POP3"/>
    <property type="match status" value="1"/>
</dbReference>
<dbReference type="GO" id="GO:0000172">
    <property type="term" value="C:ribonuclease MRP complex"/>
    <property type="evidence" value="ECO:0007669"/>
    <property type="project" value="TreeGrafter"/>
</dbReference>
<feature type="region of interest" description="Disordered" evidence="1">
    <location>
        <begin position="78"/>
        <end position="113"/>
    </location>
</feature>
<dbReference type="GO" id="GO:0034965">
    <property type="term" value="P:intronic box C/D snoRNA processing"/>
    <property type="evidence" value="ECO:0007669"/>
    <property type="project" value="TreeGrafter"/>
</dbReference>
<dbReference type="GO" id="GO:0005829">
    <property type="term" value="C:cytosol"/>
    <property type="evidence" value="ECO:0007669"/>
    <property type="project" value="TreeGrafter"/>
</dbReference>
<reference evidence="2 3" key="2">
    <citation type="journal article" date="2017" name="Sci. Rep.">
        <title>Ant-infecting Ophiocordyceps genomes reveal a high diversity of potential behavioral manipulation genes and a possible major role for enterotoxins.</title>
        <authorList>
            <person name="de Bekker C."/>
            <person name="Ohm R.A."/>
            <person name="Evans H.C."/>
            <person name="Brachmann A."/>
            <person name="Hughes D.P."/>
        </authorList>
    </citation>
    <scope>NUCLEOTIDE SEQUENCE [LARGE SCALE GENOMIC DNA]</scope>
    <source>
        <strain evidence="2 3">SC16a</strain>
    </source>
</reference>
<dbReference type="GO" id="GO:0005655">
    <property type="term" value="C:nucleolar ribonuclease P complex"/>
    <property type="evidence" value="ECO:0007669"/>
    <property type="project" value="TreeGrafter"/>
</dbReference>
<dbReference type="GO" id="GO:0008033">
    <property type="term" value="P:tRNA processing"/>
    <property type="evidence" value="ECO:0007669"/>
    <property type="project" value="InterPro"/>
</dbReference>
<dbReference type="Pfam" id="PF08228">
    <property type="entry name" value="RNase_P_pop3"/>
    <property type="match status" value="1"/>
</dbReference>
<dbReference type="AlphaFoldDB" id="A0A2A9PIE8"/>
<organism evidence="2 3">
    <name type="scientific">Ophiocordyceps unilateralis</name>
    <name type="common">Zombie-ant fungus</name>
    <name type="synonym">Torrubia unilateralis</name>
    <dbReference type="NCBI Taxonomy" id="268505"/>
    <lineage>
        <taxon>Eukaryota</taxon>
        <taxon>Fungi</taxon>
        <taxon>Dikarya</taxon>
        <taxon>Ascomycota</taxon>
        <taxon>Pezizomycotina</taxon>
        <taxon>Sordariomycetes</taxon>
        <taxon>Hypocreomycetidae</taxon>
        <taxon>Hypocreales</taxon>
        <taxon>Ophiocordycipitaceae</taxon>
        <taxon>Ophiocordyceps</taxon>
    </lineage>
</organism>
<dbReference type="EMBL" id="LAZP02000113">
    <property type="protein sequence ID" value="PFH60692.1"/>
    <property type="molecule type" value="Genomic_DNA"/>
</dbReference>
<evidence type="ECO:0000256" key="1">
    <source>
        <dbReference type="SAM" id="MobiDB-lite"/>
    </source>
</evidence>
<accession>A0A2A9PIE8</accession>
<protein>
    <submittedName>
        <fullName evidence="2">Uncharacterized protein</fullName>
    </submittedName>
</protein>
<feature type="compositionally biased region" description="Basic residues" evidence="1">
    <location>
        <begin position="78"/>
        <end position="96"/>
    </location>
</feature>
<comment type="caution">
    <text evidence="2">The sequence shown here is derived from an EMBL/GenBank/DDBJ whole genome shotgun (WGS) entry which is preliminary data.</text>
</comment>
<dbReference type="PANTHER" id="PTHR28272:SF1">
    <property type="entry name" value="RIBONUCLEASES P_MRP PROTEIN SUBUNIT POP3"/>
    <property type="match status" value="1"/>
</dbReference>
<proteinExistence type="predicted"/>
<dbReference type="STRING" id="268505.A0A2A9PIE8"/>
<name>A0A2A9PIE8_OPHUN</name>
<dbReference type="Proteomes" id="UP000037136">
    <property type="component" value="Unassembled WGS sequence"/>
</dbReference>
<sequence>MSDICASDDIRILTERLNVLTPPSRLLDDSMSQPAGRTKMVHHLDTPYSTVSWPDISLDDQDAILELLCHLLSPLGHHRRAHTRPSKGKRAARGRREKVDAEGAAPASAPVPPRPELCAKVDVGFNSITRTLQEPSFDARCQPYAMVFVARGNQSSAFNCHFPKMVGVASKDCPPDERTRLVGFSKPCSDRLSSSLGIARVSSVALSRDAPGAAALWDLVRRKVAPVDMAWLEDAMSAEHRVTKIISVDTPMGSKRARTT</sequence>
<dbReference type="OrthoDB" id="20109at2759"/>